<dbReference type="InterPro" id="IPR036412">
    <property type="entry name" value="HAD-like_sf"/>
</dbReference>
<dbReference type="InterPro" id="IPR035679">
    <property type="entry name" value="MDP-1_euk"/>
</dbReference>
<dbReference type="Pfam" id="PF12689">
    <property type="entry name" value="Acid_PPase"/>
    <property type="match status" value="1"/>
</dbReference>
<dbReference type="NCBIfam" id="TIGR01681">
    <property type="entry name" value="HAD-SF-IIIC"/>
    <property type="match status" value="1"/>
</dbReference>
<reference evidence="1" key="1">
    <citation type="journal article" date="2020" name="Stud. Mycol.">
        <title>101 Dothideomycetes genomes: a test case for predicting lifestyles and emergence of pathogens.</title>
        <authorList>
            <person name="Haridas S."/>
            <person name="Albert R."/>
            <person name="Binder M."/>
            <person name="Bloem J."/>
            <person name="Labutti K."/>
            <person name="Salamov A."/>
            <person name="Andreopoulos B."/>
            <person name="Baker S."/>
            <person name="Barry K."/>
            <person name="Bills G."/>
            <person name="Bluhm B."/>
            <person name="Cannon C."/>
            <person name="Castanera R."/>
            <person name="Culley D."/>
            <person name="Daum C."/>
            <person name="Ezra D."/>
            <person name="Gonzalez J."/>
            <person name="Henrissat B."/>
            <person name="Kuo A."/>
            <person name="Liang C."/>
            <person name="Lipzen A."/>
            <person name="Lutzoni F."/>
            <person name="Magnuson J."/>
            <person name="Mondo S."/>
            <person name="Nolan M."/>
            <person name="Ohm R."/>
            <person name="Pangilinan J."/>
            <person name="Park H.-J."/>
            <person name="Ramirez L."/>
            <person name="Alfaro M."/>
            <person name="Sun H."/>
            <person name="Tritt A."/>
            <person name="Yoshinaga Y."/>
            <person name="Zwiers L.-H."/>
            <person name="Turgeon B."/>
            <person name="Goodwin S."/>
            <person name="Spatafora J."/>
            <person name="Crous P."/>
            <person name="Grigoriev I."/>
        </authorList>
    </citation>
    <scope>NUCLEOTIDE SEQUENCE</scope>
    <source>
        <strain evidence="1">CBS 262.69</strain>
    </source>
</reference>
<dbReference type="EMBL" id="ML996692">
    <property type="protein sequence ID" value="KAF2401660.1"/>
    <property type="molecule type" value="Genomic_DNA"/>
</dbReference>
<dbReference type="InterPro" id="IPR010036">
    <property type="entry name" value="MDP_1_eu_arc"/>
</dbReference>
<dbReference type="SFLD" id="SFLDG01129">
    <property type="entry name" value="C1.5:_HAD__Beta-PGM__Phosphata"/>
    <property type="match status" value="1"/>
</dbReference>
<dbReference type="OrthoDB" id="2865258at2759"/>
<evidence type="ECO:0000313" key="2">
    <source>
        <dbReference type="Proteomes" id="UP000799640"/>
    </source>
</evidence>
<dbReference type="InterPro" id="IPR023214">
    <property type="entry name" value="HAD_sf"/>
</dbReference>
<dbReference type="PANTHER" id="PTHR17901:SF14">
    <property type="entry name" value="MAGNESIUM-DEPENDENT PHOSPHATASE 1"/>
    <property type="match status" value="1"/>
</dbReference>
<organism evidence="1 2">
    <name type="scientific">Trichodelitschia bisporula</name>
    <dbReference type="NCBI Taxonomy" id="703511"/>
    <lineage>
        <taxon>Eukaryota</taxon>
        <taxon>Fungi</taxon>
        <taxon>Dikarya</taxon>
        <taxon>Ascomycota</taxon>
        <taxon>Pezizomycotina</taxon>
        <taxon>Dothideomycetes</taxon>
        <taxon>Dothideomycetes incertae sedis</taxon>
        <taxon>Phaeotrichales</taxon>
        <taxon>Phaeotrichaceae</taxon>
        <taxon>Trichodelitschia</taxon>
    </lineage>
</organism>
<keyword evidence="2" id="KW-1185">Reference proteome</keyword>
<dbReference type="Gene3D" id="3.40.50.1000">
    <property type="entry name" value="HAD superfamily/HAD-like"/>
    <property type="match status" value="1"/>
</dbReference>
<protein>
    <submittedName>
        <fullName evidence="1">Putative magnesium-dependent phosphatase P8B7.31</fullName>
    </submittedName>
</protein>
<dbReference type="InterPro" id="IPR010033">
    <property type="entry name" value="HAD_SF_ppase_IIIC"/>
</dbReference>
<dbReference type="SUPFAM" id="SSF56784">
    <property type="entry name" value="HAD-like"/>
    <property type="match status" value="1"/>
</dbReference>
<dbReference type="CDD" id="cd07501">
    <property type="entry name" value="HAD_MDP-1_like"/>
    <property type="match status" value="1"/>
</dbReference>
<dbReference type="PANTHER" id="PTHR17901">
    <property type="entry name" value="MAGNESIUM-DEPENDENT PHOSPHATASE 1 MDP1"/>
    <property type="match status" value="1"/>
</dbReference>
<dbReference type="NCBIfam" id="TIGR01685">
    <property type="entry name" value="MDP-1"/>
    <property type="match status" value="1"/>
</dbReference>
<proteinExistence type="predicted"/>
<dbReference type="SFLD" id="SFLDG01131">
    <property type="entry name" value="C1.5.2:_MDP_Like"/>
    <property type="match status" value="1"/>
</dbReference>
<dbReference type="FunFam" id="3.40.50.1000:FF:000155">
    <property type="entry name" value="Putative magnesium dependent phosphatase"/>
    <property type="match status" value="1"/>
</dbReference>
<dbReference type="SFLD" id="SFLDS00003">
    <property type="entry name" value="Haloacid_Dehalogenase"/>
    <property type="match status" value="1"/>
</dbReference>
<accession>A0A6G1I055</accession>
<dbReference type="GO" id="GO:0003993">
    <property type="term" value="F:acid phosphatase activity"/>
    <property type="evidence" value="ECO:0007669"/>
    <property type="project" value="TreeGrafter"/>
</dbReference>
<name>A0A6G1I055_9PEZI</name>
<dbReference type="AlphaFoldDB" id="A0A6G1I055"/>
<gene>
    <name evidence="1" type="ORF">EJ06DRAFT_537039</name>
</gene>
<sequence>MRNRPARAPPATTSALPSTLTDDAPLPALVVFDLDYTLWPFWVDTHPTPPLKAVEGGAHVVDKYGEQYSFYADVPRILTSLRERGVRVGAASRTCAPALARQALSLLRVDGGERVGMCKPIELFDFLEIYPGSKITHFKKLEKASGVAYEDMLFFDDESRNFEVEKLGVTMWLVRDGTTLHELDEGIKKWRKQKK</sequence>
<evidence type="ECO:0000313" key="1">
    <source>
        <dbReference type="EMBL" id="KAF2401660.1"/>
    </source>
</evidence>
<dbReference type="Proteomes" id="UP000799640">
    <property type="component" value="Unassembled WGS sequence"/>
</dbReference>